<evidence type="ECO:0000256" key="2">
    <source>
        <dbReference type="ARBA" id="ARBA00061366"/>
    </source>
</evidence>
<dbReference type="EMBL" id="QRZI01000002">
    <property type="protein sequence ID" value="RGV65580.1"/>
    <property type="molecule type" value="Genomic_DNA"/>
</dbReference>
<dbReference type="InterPro" id="IPR007712">
    <property type="entry name" value="RelE/ParE_toxin"/>
</dbReference>
<dbReference type="GeneID" id="79804531"/>
<dbReference type="AlphaFoldDB" id="A0A395X9D1"/>
<keyword evidence="1" id="KW-1277">Toxin-antitoxin system</keyword>
<dbReference type="InterPro" id="IPR004386">
    <property type="entry name" value="Toxin_YafQ-like"/>
</dbReference>
<evidence type="ECO:0000313" key="6">
    <source>
        <dbReference type="EMBL" id="RYT68170.1"/>
    </source>
</evidence>
<dbReference type="Gene3D" id="3.30.2310.20">
    <property type="entry name" value="RelE-like"/>
    <property type="match status" value="1"/>
</dbReference>
<dbReference type="FunFam" id="3.30.2310.20:FF:000003">
    <property type="entry name" value="Type II toxin-antitoxin system YafQ family toxin"/>
    <property type="match status" value="1"/>
</dbReference>
<dbReference type="PANTHER" id="PTHR40588:SF1">
    <property type="entry name" value="MRNA INTERFERASE TOXIN YAFQ"/>
    <property type="match status" value="1"/>
</dbReference>
<dbReference type="Proteomes" id="UP000293506">
    <property type="component" value="Unassembled WGS sequence"/>
</dbReference>
<sequence length="93" mass="10992">MKYSIKPTSKFQKDLKRIQKRGYDLSLLSDVIKKLSNGESLPLKYRDHNLIGNFCGCRECHITPDWLLIYEIYEKDLYLYLTRTGSHSDLFSK</sequence>
<evidence type="ECO:0000256" key="1">
    <source>
        <dbReference type="ARBA" id="ARBA00022649"/>
    </source>
</evidence>
<evidence type="ECO:0000313" key="9">
    <source>
        <dbReference type="Proteomes" id="UP000293506"/>
    </source>
</evidence>
<evidence type="ECO:0000256" key="3">
    <source>
        <dbReference type="PIRSR" id="PIRSR006156-1"/>
    </source>
</evidence>
<dbReference type="SUPFAM" id="SSF143011">
    <property type="entry name" value="RelE-like"/>
    <property type="match status" value="1"/>
</dbReference>
<organism evidence="4 7">
    <name type="scientific">Blautia obeum</name>
    <dbReference type="NCBI Taxonomy" id="40520"/>
    <lineage>
        <taxon>Bacteria</taxon>
        <taxon>Bacillati</taxon>
        <taxon>Bacillota</taxon>
        <taxon>Clostridia</taxon>
        <taxon>Lachnospirales</taxon>
        <taxon>Lachnospiraceae</taxon>
        <taxon>Blautia</taxon>
    </lineage>
</organism>
<evidence type="ECO:0000313" key="5">
    <source>
        <dbReference type="EMBL" id="RHL49365.1"/>
    </source>
</evidence>
<evidence type="ECO:0000313" key="4">
    <source>
        <dbReference type="EMBL" id="RGV65580.1"/>
    </source>
</evidence>
<accession>A0A395X9D1</accession>
<feature type="active site" description="Proton donor" evidence="3">
    <location>
        <position position="87"/>
    </location>
</feature>
<comment type="caution">
    <text evidence="4">The sequence shown here is derived from an EMBL/GenBank/DDBJ whole genome shotgun (WGS) entry which is preliminary data.</text>
</comment>
<dbReference type="GO" id="GO:0006415">
    <property type="term" value="P:translational termination"/>
    <property type="evidence" value="ECO:0007669"/>
    <property type="project" value="TreeGrafter"/>
</dbReference>
<proteinExistence type="inferred from homology"/>
<comment type="similarity">
    <text evidence="2">Belongs to the RelE toxin family. YafQ subfamily.</text>
</comment>
<gene>
    <name evidence="5" type="ORF">DW021_03195</name>
    <name evidence="4" type="ORF">DWW07_03245</name>
    <name evidence="6" type="ORF">EAI82_02900</name>
</gene>
<reference evidence="6 9" key="2">
    <citation type="journal article" date="2019" name="Science, e1252229">
        <title>Invertible promoters mediate bacterial phase variation, antibiotic resistance, and host adaptation in the gut.</title>
        <authorList>
            <person name="Jiang X."/>
            <person name="Hall A.B."/>
            <person name="Arthur T.D."/>
            <person name="Plichta D.R."/>
            <person name="Covington C.T."/>
            <person name="Poyet M."/>
            <person name="Crothers J."/>
            <person name="Moses P.L."/>
            <person name="Tolonen A.C."/>
            <person name="Vlamakis H."/>
            <person name="Alm E.J."/>
            <person name="Xavier R.J."/>
        </authorList>
    </citation>
    <scope>NUCLEOTIDE SEQUENCE [LARGE SCALE GENOMIC DNA]</scope>
    <source>
        <strain evidence="6">Af_0058</strain>
        <strain evidence="9">af_0058</strain>
    </source>
</reference>
<dbReference type="PANTHER" id="PTHR40588">
    <property type="entry name" value="MRNA INTERFERASE TOXIN YAFQ"/>
    <property type="match status" value="1"/>
</dbReference>
<dbReference type="Proteomes" id="UP000285897">
    <property type="component" value="Unassembled WGS sequence"/>
</dbReference>
<dbReference type="PIRSF" id="PIRSF006156">
    <property type="entry name" value="YafQ"/>
    <property type="match status" value="1"/>
</dbReference>
<evidence type="ECO:0000313" key="7">
    <source>
        <dbReference type="Proteomes" id="UP000265828"/>
    </source>
</evidence>
<dbReference type="Pfam" id="PF15738">
    <property type="entry name" value="YafQ_toxin"/>
    <property type="match status" value="1"/>
</dbReference>
<dbReference type="NCBIfam" id="TIGR02385">
    <property type="entry name" value="RelE_StbE"/>
    <property type="match status" value="1"/>
</dbReference>
<dbReference type="Proteomes" id="UP000265828">
    <property type="component" value="Unassembled WGS sequence"/>
</dbReference>
<dbReference type="EMBL" id="RCXQ01000002">
    <property type="protein sequence ID" value="RYT68170.1"/>
    <property type="molecule type" value="Genomic_DNA"/>
</dbReference>
<protein>
    <submittedName>
        <fullName evidence="4">Type II toxin-antitoxin system YafQ family toxin</fullName>
    </submittedName>
</protein>
<dbReference type="RefSeq" id="WP_005422163.1">
    <property type="nucleotide sequence ID" value="NZ_CP176627.1"/>
</dbReference>
<dbReference type="EMBL" id="QROS01000002">
    <property type="protein sequence ID" value="RHL49365.1"/>
    <property type="molecule type" value="Genomic_DNA"/>
</dbReference>
<name>A0A395X9D1_9FIRM</name>
<evidence type="ECO:0000313" key="8">
    <source>
        <dbReference type="Proteomes" id="UP000285897"/>
    </source>
</evidence>
<dbReference type="GO" id="GO:0004521">
    <property type="term" value="F:RNA endonuclease activity"/>
    <property type="evidence" value="ECO:0007669"/>
    <property type="project" value="TreeGrafter"/>
</dbReference>
<dbReference type="GO" id="GO:0006402">
    <property type="term" value="P:mRNA catabolic process"/>
    <property type="evidence" value="ECO:0007669"/>
    <property type="project" value="TreeGrafter"/>
</dbReference>
<dbReference type="InterPro" id="IPR035093">
    <property type="entry name" value="RelE/ParE_toxin_dom_sf"/>
</dbReference>
<reference evidence="7 8" key="1">
    <citation type="submission" date="2018-08" db="EMBL/GenBank/DDBJ databases">
        <title>A genome reference for cultivated species of the human gut microbiota.</title>
        <authorList>
            <person name="Zou Y."/>
            <person name="Xue W."/>
            <person name="Luo G."/>
        </authorList>
    </citation>
    <scope>NUCLEOTIDE SEQUENCE [LARGE SCALE GENOMIC DNA]</scope>
    <source>
        <strain evidence="4 7">AF14-23</strain>
        <strain evidence="5 8">AF37-6AC</strain>
    </source>
</reference>